<sequence length="120" mass="13830">MTPKEIVQELYANDGLRNRDFLNDVLHDNVLLEWHSSEGLLVKDKKSLLDLATELKDNFSIFNSEILHLISENDSVSITFNHFGASIENQKDLILIGRFIAIWEFENNKIIKGYQISRPA</sequence>
<comment type="caution">
    <text evidence="1">The sequence shown here is derived from an EMBL/GenBank/DDBJ whole genome shotgun (WGS) entry which is preliminary data.</text>
</comment>
<accession>A0ABR7IWM8</accession>
<evidence type="ECO:0000313" key="2">
    <source>
        <dbReference type="Proteomes" id="UP000605990"/>
    </source>
</evidence>
<dbReference type="RefSeq" id="WP_166125383.1">
    <property type="nucleotide sequence ID" value="NZ_JAANOQ010000001.1"/>
</dbReference>
<keyword evidence="2" id="KW-1185">Reference proteome</keyword>
<dbReference type="Gene3D" id="3.10.450.50">
    <property type="match status" value="1"/>
</dbReference>
<dbReference type="EMBL" id="JACRUN010000001">
    <property type="protein sequence ID" value="MBC5834176.1"/>
    <property type="molecule type" value="Genomic_DNA"/>
</dbReference>
<gene>
    <name evidence="1" type="ORF">H8R27_04685</name>
</gene>
<evidence type="ECO:0008006" key="3">
    <source>
        <dbReference type="Google" id="ProtNLM"/>
    </source>
</evidence>
<organism evidence="1 2">
    <name type="scientific">Flavobacterium bernardetii</name>
    <dbReference type="NCBI Taxonomy" id="2813823"/>
    <lineage>
        <taxon>Bacteria</taxon>
        <taxon>Pseudomonadati</taxon>
        <taxon>Bacteroidota</taxon>
        <taxon>Flavobacteriia</taxon>
        <taxon>Flavobacteriales</taxon>
        <taxon>Flavobacteriaceae</taxon>
        <taxon>Flavobacterium</taxon>
    </lineage>
</organism>
<reference evidence="1 2" key="1">
    <citation type="submission" date="2020-08" db="EMBL/GenBank/DDBJ databases">
        <title>Description of novel Flavobacterium F-408 isolate.</title>
        <authorList>
            <person name="Saticioglu I.B."/>
            <person name="Duman M."/>
            <person name="Altun S."/>
        </authorList>
    </citation>
    <scope>NUCLEOTIDE SEQUENCE [LARGE SCALE GENOMIC DNA]</scope>
    <source>
        <strain evidence="1 2">F-408</strain>
    </source>
</reference>
<dbReference type="InterPro" id="IPR032710">
    <property type="entry name" value="NTF2-like_dom_sf"/>
</dbReference>
<name>A0ABR7IWM8_9FLAO</name>
<evidence type="ECO:0000313" key="1">
    <source>
        <dbReference type="EMBL" id="MBC5834176.1"/>
    </source>
</evidence>
<proteinExistence type="predicted"/>
<dbReference type="SUPFAM" id="SSF54427">
    <property type="entry name" value="NTF2-like"/>
    <property type="match status" value="1"/>
</dbReference>
<protein>
    <recommendedName>
        <fullName evidence="3">Nuclear transport factor 2 family protein</fullName>
    </recommendedName>
</protein>
<dbReference type="Proteomes" id="UP000605990">
    <property type="component" value="Unassembled WGS sequence"/>
</dbReference>